<gene>
    <name evidence="3" type="ORF">Tco025E_04594</name>
</gene>
<dbReference type="EMBL" id="MKKU01000239">
    <property type="protein sequence ID" value="RNF18209.1"/>
    <property type="molecule type" value="Genomic_DNA"/>
</dbReference>
<evidence type="ECO:0000313" key="4">
    <source>
        <dbReference type="Proteomes" id="UP000284403"/>
    </source>
</evidence>
<feature type="coiled-coil region" evidence="1">
    <location>
        <begin position="113"/>
        <end position="207"/>
    </location>
</feature>
<sequence length="628" mass="70752">MGRPRSAPHAVGLDANKPQPPRRVATAGGRHAVLQDASQDEVAFYAQRLAEIAAQHAKLEREFQQRGTANRRGIRKMHDENTHLRTIRAGTSDVTAAELDQLEQCKFVERRRLNRLTHQLEKLQDGIREAEELRRLDAAFRSAPSLEAVSGNRSVVLRIQKLEKLLDEMMSEQQCINNIRNMYTKLLEELREEEAGRESRVAVMEREIDTRQRQYEKLVVMFHNVTADHQVAQAALEEFKDKFQKTRRLKDKALGERRQRVEQALKETQELELREVKLQQGIEEEQQRIEDAETERQVILHRRKRAVSVAERLSTAQPDSHWQGGDNDGLLQTIGGSPEDEERLRAYEESLRKMMRVTESSTVDELVTNFELEYAARLQLQNQLREEKENLEQLSAEVQRLKEAEAKEKLCGVGQPPVSSCLREELLTCIAEASKKREEAMQEGMGLQRLFAELLRRVDVLAAATAMYRPEVRVPPTTADKLQTNLRIIGRKILSLADEAVSCDNGPISTESMLVVVPSSNTRIALPPPGAAGSTLDGGSNAVVSGGASEPGTSSDGIVPSSEPLEIRSSICSSVSSGEEDSQSCDRGVTLNDNEDPLTRDQIKRLAAVVLRREARRRQHEKRRQGRG</sequence>
<comment type="caution">
    <text evidence="3">The sequence shown here is derived from an EMBL/GenBank/DDBJ whole genome shotgun (WGS) entry which is preliminary data.</text>
</comment>
<keyword evidence="1" id="KW-0175">Coiled coil</keyword>
<dbReference type="OrthoDB" id="267226at2759"/>
<dbReference type="PANTHER" id="PTHR46518:SF1">
    <property type="entry name" value="OUTER DYNEIN ARM-DOCKING COMPLEX SUBUNIT 3"/>
    <property type="match status" value="1"/>
</dbReference>
<dbReference type="InterPro" id="IPR033192">
    <property type="entry name" value="ODAD3"/>
</dbReference>
<feature type="region of interest" description="Disordered" evidence="2">
    <location>
        <begin position="1"/>
        <end position="29"/>
    </location>
</feature>
<dbReference type="GeneID" id="40318205"/>
<dbReference type="GO" id="GO:0003341">
    <property type="term" value="P:cilium movement"/>
    <property type="evidence" value="ECO:0007669"/>
    <property type="project" value="InterPro"/>
</dbReference>
<accession>A0A422PKH6</accession>
<dbReference type="GO" id="GO:0036064">
    <property type="term" value="C:ciliary basal body"/>
    <property type="evidence" value="ECO:0007669"/>
    <property type="project" value="TreeGrafter"/>
</dbReference>
<evidence type="ECO:0000256" key="1">
    <source>
        <dbReference type="SAM" id="Coils"/>
    </source>
</evidence>
<dbReference type="AlphaFoldDB" id="A0A422PKH6"/>
<feature type="coiled-coil region" evidence="1">
    <location>
        <begin position="254"/>
        <end position="302"/>
    </location>
</feature>
<evidence type="ECO:0000313" key="3">
    <source>
        <dbReference type="EMBL" id="RNF18209.1"/>
    </source>
</evidence>
<feature type="region of interest" description="Disordered" evidence="2">
    <location>
        <begin position="527"/>
        <end position="601"/>
    </location>
</feature>
<proteinExistence type="predicted"/>
<dbReference type="Proteomes" id="UP000284403">
    <property type="component" value="Unassembled WGS sequence"/>
</dbReference>
<protein>
    <submittedName>
        <fullName evidence="3">Uncharacterized protein</fullName>
    </submittedName>
</protein>
<name>A0A422PKH6_9TRYP</name>
<reference evidence="3 4" key="1">
    <citation type="journal article" date="2018" name="BMC Genomics">
        <title>Genomic comparison of Trypanosoma conorhini and Trypanosoma rangeli to Trypanosoma cruzi strains of high and low virulence.</title>
        <authorList>
            <person name="Bradwell K.R."/>
            <person name="Koparde V.N."/>
            <person name="Matveyev A.V."/>
            <person name="Serrano M.G."/>
            <person name="Alves J.M."/>
            <person name="Parikh H."/>
            <person name="Huang B."/>
            <person name="Lee V."/>
            <person name="Espinosa-Alvarez O."/>
            <person name="Ortiz P.A."/>
            <person name="Costa-Martins A.G."/>
            <person name="Teixeira M.M."/>
            <person name="Buck G.A."/>
        </authorList>
    </citation>
    <scope>NUCLEOTIDE SEQUENCE [LARGE SCALE GENOMIC DNA]</scope>
    <source>
        <strain evidence="3 4">025E</strain>
    </source>
</reference>
<feature type="compositionally biased region" description="Low complexity" evidence="2">
    <location>
        <begin position="538"/>
        <end position="548"/>
    </location>
</feature>
<feature type="coiled-coil region" evidence="1">
    <location>
        <begin position="377"/>
        <end position="443"/>
    </location>
</feature>
<keyword evidence="4" id="KW-1185">Reference proteome</keyword>
<evidence type="ECO:0000256" key="2">
    <source>
        <dbReference type="SAM" id="MobiDB-lite"/>
    </source>
</evidence>
<dbReference type="GO" id="GO:0097542">
    <property type="term" value="C:ciliary tip"/>
    <property type="evidence" value="ECO:0007669"/>
    <property type="project" value="TreeGrafter"/>
</dbReference>
<dbReference type="RefSeq" id="XP_029228407.1">
    <property type="nucleotide sequence ID" value="XM_029371504.1"/>
</dbReference>
<organism evidence="3 4">
    <name type="scientific">Trypanosoma conorhini</name>
    <dbReference type="NCBI Taxonomy" id="83891"/>
    <lineage>
        <taxon>Eukaryota</taxon>
        <taxon>Discoba</taxon>
        <taxon>Euglenozoa</taxon>
        <taxon>Kinetoplastea</taxon>
        <taxon>Metakinetoplastina</taxon>
        <taxon>Trypanosomatida</taxon>
        <taxon>Trypanosomatidae</taxon>
        <taxon>Trypanosoma</taxon>
    </lineage>
</organism>
<dbReference type="GO" id="GO:0036158">
    <property type="term" value="P:outer dynein arm assembly"/>
    <property type="evidence" value="ECO:0007669"/>
    <property type="project" value="InterPro"/>
</dbReference>
<dbReference type="PANTHER" id="PTHR46518">
    <property type="entry name" value="COILED-COIL DOMAIN-CONTAINING PROTEIN 151"/>
    <property type="match status" value="1"/>
</dbReference>
<dbReference type="GO" id="GO:0035253">
    <property type="term" value="C:ciliary rootlet"/>
    <property type="evidence" value="ECO:0007669"/>
    <property type="project" value="TreeGrafter"/>
</dbReference>
<feature type="region of interest" description="Disordered" evidence="2">
    <location>
        <begin position="314"/>
        <end position="336"/>
    </location>
</feature>